<dbReference type="EMBL" id="BOPC01000061">
    <property type="protein sequence ID" value="GIJ29067.1"/>
    <property type="molecule type" value="Genomic_DNA"/>
</dbReference>
<keyword evidence="2" id="KW-1185">Reference proteome</keyword>
<gene>
    <name evidence="1" type="ORF">Vqi01_42290</name>
</gene>
<proteinExistence type="predicted"/>
<dbReference type="Proteomes" id="UP000653076">
    <property type="component" value="Unassembled WGS sequence"/>
</dbReference>
<evidence type="ECO:0000313" key="2">
    <source>
        <dbReference type="Proteomes" id="UP000653076"/>
    </source>
</evidence>
<comment type="caution">
    <text evidence="1">The sequence shown here is derived from an EMBL/GenBank/DDBJ whole genome shotgun (WGS) entry which is preliminary data.</text>
</comment>
<sequence>MIKRRTAKRLTKRALDPADIVPVIADGSITGPAADGRMVPLVIIDTTIRPELDELVRLHRHLPPGDVTYRWGQAERDEDLISLSLSFVRPIAVRAALMFSIEQEGIIVDNALNSRAIYLQPGRPGDRLKHDPHRPKILIEVADDDFRERWEDIVVRRLAKVIRRRSRIPREGARWLAGQWLARSREITGFRLPT</sequence>
<organism evidence="1 2">
    <name type="scientific">Micromonospora qiuiae</name>
    <dbReference type="NCBI Taxonomy" id="502268"/>
    <lineage>
        <taxon>Bacteria</taxon>
        <taxon>Bacillati</taxon>
        <taxon>Actinomycetota</taxon>
        <taxon>Actinomycetes</taxon>
        <taxon>Micromonosporales</taxon>
        <taxon>Micromonosporaceae</taxon>
        <taxon>Micromonospora</taxon>
    </lineage>
</organism>
<accession>A0ABQ4JHU5</accession>
<name>A0ABQ4JHU5_9ACTN</name>
<evidence type="ECO:0000313" key="1">
    <source>
        <dbReference type="EMBL" id="GIJ29067.1"/>
    </source>
</evidence>
<reference evidence="1 2" key="1">
    <citation type="submission" date="2021-01" db="EMBL/GenBank/DDBJ databases">
        <title>Whole genome shotgun sequence of Verrucosispora qiuiae NBRC 106684.</title>
        <authorList>
            <person name="Komaki H."/>
            <person name="Tamura T."/>
        </authorList>
    </citation>
    <scope>NUCLEOTIDE SEQUENCE [LARGE SCALE GENOMIC DNA]</scope>
    <source>
        <strain evidence="1 2">NBRC 106684</strain>
    </source>
</reference>
<protein>
    <submittedName>
        <fullName evidence="1">Uncharacterized protein</fullName>
    </submittedName>
</protein>